<dbReference type="InterPro" id="IPR035994">
    <property type="entry name" value="Nucleoside_phosphorylase_sf"/>
</dbReference>
<dbReference type="SUPFAM" id="SSF48452">
    <property type="entry name" value="TPR-like"/>
    <property type="match status" value="1"/>
</dbReference>
<feature type="compositionally biased region" description="Acidic residues" evidence="2">
    <location>
        <begin position="1191"/>
        <end position="1207"/>
    </location>
</feature>
<proteinExistence type="predicted"/>
<dbReference type="InterPro" id="IPR019734">
    <property type="entry name" value="TPR_rpt"/>
</dbReference>
<dbReference type="InterPro" id="IPR027417">
    <property type="entry name" value="P-loop_NTPase"/>
</dbReference>
<dbReference type="SUPFAM" id="SSF52540">
    <property type="entry name" value="P-loop containing nucleoside triphosphate hydrolases"/>
    <property type="match status" value="1"/>
</dbReference>
<feature type="region of interest" description="Disordered" evidence="2">
    <location>
        <begin position="1376"/>
        <end position="1430"/>
    </location>
</feature>
<evidence type="ECO:0000313" key="5">
    <source>
        <dbReference type="Proteomes" id="UP001303222"/>
    </source>
</evidence>
<dbReference type="SMART" id="SM00028">
    <property type="entry name" value="TPR"/>
    <property type="match status" value="3"/>
</dbReference>
<dbReference type="Pfam" id="PF13374">
    <property type="entry name" value="TPR_10"/>
    <property type="match status" value="2"/>
</dbReference>
<dbReference type="Gene3D" id="3.40.50.300">
    <property type="entry name" value="P-loop containing nucleotide triphosphate hydrolases"/>
    <property type="match status" value="1"/>
</dbReference>
<reference evidence="4" key="1">
    <citation type="journal article" date="2023" name="Mol. Phylogenet. Evol.">
        <title>Genome-scale phylogeny and comparative genomics of the fungal order Sordariales.</title>
        <authorList>
            <person name="Hensen N."/>
            <person name="Bonometti L."/>
            <person name="Westerberg I."/>
            <person name="Brannstrom I.O."/>
            <person name="Guillou S."/>
            <person name="Cros-Aarteil S."/>
            <person name="Calhoun S."/>
            <person name="Haridas S."/>
            <person name="Kuo A."/>
            <person name="Mondo S."/>
            <person name="Pangilinan J."/>
            <person name="Riley R."/>
            <person name="LaButti K."/>
            <person name="Andreopoulos B."/>
            <person name="Lipzen A."/>
            <person name="Chen C."/>
            <person name="Yan M."/>
            <person name="Daum C."/>
            <person name="Ng V."/>
            <person name="Clum A."/>
            <person name="Steindorff A."/>
            <person name="Ohm R.A."/>
            <person name="Martin F."/>
            <person name="Silar P."/>
            <person name="Natvig D.O."/>
            <person name="Lalanne C."/>
            <person name="Gautier V."/>
            <person name="Ament-Velasquez S.L."/>
            <person name="Kruys A."/>
            <person name="Hutchinson M.I."/>
            <person name="Powell A.J."/>
            <person name="Barry K."/>
            <person name="Miller A.N."/>
            <person name="Grigoriev I.V."/>
            <person name="Debuchy R."/>
            <person name="Gladieux P."/>
            <person name="Hiltunen Thoren M."/>
            <person name="Johannesson H."/>
        </authorList>
    </citation>
    <scope>NUCLEOTIDE SEQUENCE</scope>
    <source>
        <strain evidence="4">CBS 626.80</strain>
    </source>
</reference>
<dbReference type="PANTHER" id="PTHR46082:SF6">
    <property type="entry name" value="AAA+ ATPASE DOMAIN-CONTAINING PROTEIN-RELATED"/>
    <property type="match status" value="1"/>
</dbReference>
<feature type="repeat" description="TPR" evidence="1">
    <location>
        <begin position="884"/>
        <end position="917"/>
    </location>
</feature>
<feature type="region of interest" description="Disordered" evidence="2">
    <location>
        <begin position="354"/>
        <end position="386"/>
    </location>
</feature>
<evidence type="ECO:0000256" key="1">
    <source>
        <dbReference type="PROSITE-ProRule" id="PRU00339"/>
    </source>
</evidence>
<keyword evidence="3" id="KW-1133">Transmembrane helix</keyword>
<dbReference type="SUPFAM" id="SSF53167">
    <property type="entry name" value="Purine and uridine phosphorylases"/>
    <property type="match status" value="1"/>
</dbReference>
<dbReference type="GO" id="GO:0009116">
    <property type="term" value="P:nucleoside metabolic process"/>
    <property type="evidence" value="ECO:0007669"/>
    <property type="project" value="InterPro"/>
</dbReference>
<keyword evidence="3" id="KW-0472">Membrane</keyword>
<dbReference type="Gene3D" id="1.25.40.10">
    <property type="entry name" value="Tetratricopeptide repeat domain"/>
    <property type="match status" value="1"/>
</dbReference>
<evidence type="ECO:0000256" key="2">
    <source>
        <dbReference type="SAM" id="MobiDB-lite"/>
    </source>
</evidence>
<dbReference type="EMBL" id="MU859164">
    <property type="protein sequence ID" value="KAK3950884.1"/>
    <property type="molecule type" value="Genomic_DNA"/>
</dbReference>
<dbReference type="Pfam" id="PF13424">
    <property type="entry name" value="TPR_12"/>
    <property type="match status" value="1"/>
</dbReference>
<dbReference type="GO" id="GO:0003824">
    <property type="term" value="F:catalytic activity"/>
    <property type="evidence" value="ECO:0007669"/>
    <property type="project" value="InterPro"/>
</dbReference>
<sequence length="1662" mass="189340">MEDNLKYAAPASQNGFEIAIICALPKEQAAVLLLLDDLWDGRGNRHRYARAPGDYNTYRHGRIGRFNVVIVLLDTMGKVPAAGAAVNIRRSYPNLSLALIIGICAGVPLAKGREVILGDVVISNVLIHRDFGRQYPDRFEAKAEVEDVYGRPNRNIRGLLKSLEEDNRLEVEEQAAEYLRRLQEKHDKDPKRESEWGKYKYPGADRDKLFEDSYEHKHHDPTLNCGRCTQGSICEESREIECDELGCDDNWLVPRQRLTRHRAQGSSPLPQIHIGRMGSGDSVIRSAQHRNALAAEGVIGIEMEGAGAWDELPSIVIKGVCDYADSHKSKMWQDYAAATAASVAKAVLDEYPGSGRVSGDAHSPQEAMNPLGDSAKHQEMQQMSEKDQQYLKDLPTTNPRHDKTHIEQTKGGHYRVKFSLQGMPTSNNFVPRPSDITDIEKSLLPYHRKTQGCNVFVLHGLGGIGKTQLAVNFARHYQAAFSAIFWLDGTSEDSLKQSFAICAKRIPKGQIPENIRSPKTGDEVDLNDIVEHVQEWLAKDDNVDWLLIFDNVDLDHTQGEIPGAYDIRKYYLRSDHGAVLITSRLPKLAQLGESKRIKPADLDLSKKIFEKWYGKELMMDDDVQKLLRLLGGLPLALAQAAAYMGELNLHVASYIRLYEQQWDKLFQNTDSSLLDYGNRSVWTTWTISFNAIETRDKNAGNLLRLWAFLDNREMWPSLLQVARNDQEQWPKWLRDIAWNEVEFLNIATLLLRYSMIEARESEQSNYSMHPVVHRWISHIQHEAGKKVFLRLAVMLIGFSVPQDTTKNYWVLQRRLLPHAERCLWWMGELEGGECNIEDITICHATHSLGTLYSDQGRLKEAEAMYQRALEGKEKALGPDHTSTLDTVHNLGILYSIQGRLKEAETMYQRALEGKEKALGPDHTSTLDTVNSLALLYKAQGRLKEAEAMYLDVQVMETSKAKLGADHPDTLTSMANLAFTWNSQGRHEDALALMQDHIEAEAQERHPGDFDSDESVSSSDNDSVFSILSSLPSTSSQGSVTDIKVLLAQNFATLLSEDEALISLISAAKSQKRIGLERMRENFRKLLKYFALDLKAEISSDQHRAVVGFVSSYSANITRELFSTPSIIMDEAQILFPRSITKAYNTEDSRKKVEEYLSKEFAPDKPAKLVEPVESAKPNNQRHLNNPNEFTEPNEDSDQDSVDDGAGEEELYDGSLEHLDQMKCFILESLAYQALRRRLHEFVYPSLRSRLRDLIAVWSKDDHKYHTYVTRYELSNLVAELQYIDPHEIRFYDGEEERGYVSKAINYFQNAVEHWTGEHWDWWPLAPYLRPLEGGETRISWECTCGEKRWAEVPLPFTKRLKSIIRKLPRSSILLLPLQNPQSRPTPHPPTSSDQGAQRNNQTPGQSPGNNHRDHPPASQPQIAGGNGATMIGIGQPDRRVLFIVSQGTDYKLAQICVTGLDDCQVFGTLKENYFRLRGRLRSWFSIWRYSHCDFYKCEKFDDHEFAPKQKDSFPDAVNPDYEYQPKPIDGIPVSKHEFRKRFYACHETQGIHHRYHKCRILGHQSHSLLGYLPKKITELEEGGDKREVFWGIYAREDISLRWVLCYNFVCMFPMLVFFVCWVSPLGQNTDLQNPSVPISIMLALLSLFWSIYLSSLQFGRSK</sequence>
<feature type="compositionally biased region" description="Basic and acidic residues" evidence="2">
    <location>
        <begin position="374"/>
        <end position="386"/>
    </location>
</feature>
<dbReference type="InterPro" id="IPR053137">
    <property type="entry name" value="NLR-like"/>
</dbReference>
<comment type="caution">
    <text evidence="4">The sequence shown here is derived from an EMBL/GenBank/DDBJ whole genome shotgun (WGS) entry which is preliminary data.</text>
</comment>
<feature type="transmembrane region" description="Helical" evidence="3">
    <location>
        <begin position="1603"/>
        <end position="1624"/>
    </location>
</feature>
<reference evidence="4" key="2">
    <citation type="submission" date="2023-06" db="EMBL/GenBank/DDBJ databases">
        <authorList>
            <consortium name="Lawrence Berkeley National Laboratory"/>
            <person name="Mondo S.J."/>
            <person name="Hensen N."/>
            <person name="Bonometti L."/>
            <person name="Westerberg I."/>
            <person name="Brannstrom I.O."/>
            <person name="Guillou S."/>
            <person name="Cros-Aarteil S."/>
            <person name="Calhoun S."/>
            <person name="Haridas S."/>
            <person name="Kuo A."/>
            <person name="Pangilinan J."/>
            <person name="Riley R."/>
            <person name="Labutti K."/>
            <person name="Andreopoulos B."/>
            <person name="Lipzen A."/>
            <person name="Chen C."/>
            <person name="Yanf M."/>
            <person name="Daum C."/>
            <person name="Ng V."/>
            <person name="Clum A."/>
            <person name="Steindorff A."/>
            <person name="Ohm R."/>
            <person name="Martin F."/>
            <person name="Silar P."/>
            <person name="Natvig D."/>
            <person name="Lalanne C."/>
            <person name="Gautier V."/>
            <person name="Ament-Velasquez S.L."/>
            <person name="Kruys A."/>
            <person name="Hutchinson M.I."/>
            <person name="Powell A.J."/>
            <person name="Barry K."/>
            <person name="Miller A.N."/>
            <person name="Grigoriev I.V."/>
            <person name="Debuchy R."/>
            <person name="Gladieux P."/>
            <person name="Thoren M.H."/>
            <person name="Johannesson H."/>
        </authorList>
    </citation>
    <scope>NUCLEOTIDE SEQUENCE</scope>
    <source>
        <strain evidence="4">CBS 626.80</strain>
    </source>
</reference>
<dbReference type="InterPro" id="IPR011990">
    <property type="entry name" value="TPR-like_helical_dom_sf"/>
</dbReference>
<feature type="compositionally biased region" description="Polar residues" evidence="2">
    <location>
        <begin position="1390"/>
        <end position="1409"/>
    </location>
</feature>
<evidence type="ECO:0000313" key="4">
    <source>
        <dbReference type="EMBL" id="KAK3950884.1"/>
    </source>
</evidence>
<feature type="transmembrane region" description="Helical" evidence="3">
    <location>
        <begin position="1636"/>
        <end position="1656"/>
    </location>
</feature>
<feature type="region of interest" description="Disordered" evidence="2">
    <location>
        <begin position="1167"/>
        <end position="1207"/>
    </location>
</feature>
<keyword evidence="3" id="KW-0812">Transmembrane</keyword>
<dbReference type="Proteomes" id="UP001303222">
    <property type="component" value="Unassembled WGS sequence"/>
</dbReference>
<feature type="repeat" description="TPR" evidence="1">
    <location>
        <begin position="842"/>
        <end position="875"/>
    </location>
</feature>
<feature type="compositionally biased region" description="Polar residues" evidence="2">
    <location>
        <begin position="1176"/>
        <end position="1190"/>
    </location>
</feature>
<dbReference type="PANTHER" id="PTHR46082">
    <property type="entry name" value="ATP/GTP-BINDING PROTEIN-RELATED"/>
    <property type="match status" value="1"/>
</dbReference>
<name>A0AAN6SEQ2_9PEZI</name>
<keyword evidence="1" id="KW-0802">TPR repeat</keyword>
<accession>A0AAN6SEQ2</accession>
<evidence type="ECO:0000256" key="3">
    <source>
        <dbReference type="SAM" id="Phobius"/>
    </source>
</evidence>
<organism evidence="4 5">
    <name type="scientific">Pseudoneurospora amorphoporcata</name>
    <dbReference type="NCBI Taxonomy" id="241081"/>
    <lineage>
        <taxon>Eukaryota</taxon>
        <taxon>Fungi</taxon>
        <taxon>Dikarya</taxon>
        <taxon>Ascomycota</taxon>
        <taxon>Pezizomycotina</taxon>
        <taxon>Sordariomycetes</taxon>
        <taxon>Sordariomycetidae</taxon>
        <taxon>Sordariales</taxon>
        <taxon>Sordariaceae</taxon>
        <taxon>Pseudoneurospora</taxon>
    </lineage>
</organism>
<gene>
    <name evidence="4" type="ORF">QBC32DRAFT_6606</name>
</gene>
<dbReference type="PROSITE" id="PS50005">
    <property type="entry name" value="TPR"/>
    <property type="match status" value="2"/>
</dbReference>
<evidence type="ECO:0008006" key="6">
    <source>
        <dbReference type="Google" id="ProtNLM"/>
    </source>
</evidence>
<keyword evidence="5" id="KW-1185">Reference proteome</keyword>
<dbReference type="Gene3D" id="3.40.50.1580">
    <property type="entry name" value="Nucleoside phosphorylase domain"/>
    <property type="match status" value="1"/>
</dbReference>
<protein>
    <recommendedName>
        <fullName evidence="6">Nucleoside phosphorylase domain-containing protein</fullName>
    </recommendedName>
</protein>